<sequence length="279" mass="30639">MPDGWQWDQTLFRGSAAYYDQGRLPYAPGFADRLVETLGLDGQGRLLDVGCGPGTVTLALAGHFASVVGVDPDPDMLAEARRRALRLGVDNAYWVGARAEDLPAGLGVFQTVLFAQSFHWTDRDRVAATVFDMLVPGGAFVHMSDHKEPPAQPAPLPHPAPPFGRIHALVRDYLGEVRRAGQGVLVNGTPDREDLVVERAGFEGFQRLIVPAGEVVERSADDVVAWVFSRSDSAPHLFGDRRDEFEYDLRGVLRDASPDGVFAEQLPDTEIMLWRKPPQ</sequence>
<dbReference type="SUPFAM" id="SSF53335">
    <property type="entry name" value="S-adenosyl-L-methionine-dependent methyltransferases"/>
    <property type="match status" value="1"/>
</dbReference>
<evidence type="ECO:0000259" key="3">
    <source>
        <dbReference type="Pfam" id="PF13649"/>
    </source>
</evidence>
<dbReference type="InterPro" id="IPR051052">
    <property type="entry name" value="Diverse_substrate_MTase"/>
</dbReference>
<dbReference type="InterPro" id="IPR041698">
    <property type="entry name" value="Methyltransf_25"/>
</dbReference>
<name>A0A810MWI3_9ACTN</name>
<dbReference type="GO" id="GO:0032259">
    <property type="term" value="P:methylation"/>
    <property type="evidence" value="ECO:0007669"/>
    <property type="project" value="UniProtKB-KW"/>
</dbReference>
<dbReference type="PANTHER" id="PTHR44942:SF4">
    <property type="entry name" value="METHYLTRANSFERASE TYPE 11 DOMAIN-CONTAINING PROTEIN"/>
    <property type="match status" value="1"/>
</dbReference>
<reference evidence="4" key="1">
    <citation type="submission" date="2020-08" db="EMBL/GenBank/DDBJ databases">
        <title>Whole genome shotgun sequence of Polymorphospora rubra NBRC 101157.</title>
        <authorList>
            <person name="Komaki H."/>
            <person name="Tamura T."/>
        </authorList>
    </citation>
    <scope>NUCLEOTIDE SEQUENCE</scope>
    <source>
        <strain evidence="4">NBRC 101157</strain>
    </source>
</reference>
<dbReference type="Proteomes" id="UP000680866">
    <property type="component" value="Chromosome"/>
</dbReference>
<dbReference type="InterPro" id="IPR029063">
    <property type="entry name" value="SAM-dependent_MTases_sf"/>
</dbReference>
<accession>A0A810MWI3</accession>
<dbReference type="RefSeq" id="WP_212823861.1">
    <property type="nucleotide sequence ID" value="NZ_AP023359.1"/>
</dbReference>
<dbReference type="Pfam" id="PF13649">
    <property type="entry name" value="Methyltransf_25"/>
    <property type="match status" value="1"/>
</dbReference>
<dbReference type="KEGG" id="pry:Prubr_19050"/>
<protein>
    <submittedName>
        <fullName evidence="4">Methyltransferase</fullName>
    </submittedName>
</protein>
<keyword evidence="1 4" id="KW-0489">Methyltransferase</keyword>
<feature type="domain" description="Methyltransferase" evidence="3">
    <location>
        <begin position="47"/>
        <end position="138"/>
    </location>
</feature>
<keyword evidence="2" id="KW-0808">Transferase</keyword>
<dbReference type="GO" id="GO:0008168">
    <property type="term" value="F:methyltransferase activity"/>
    <property type="evidence" value="ECO:0007669"/>
    <property type="project" value="UniProtKB-KW"/>
</dbReference>
<evidence type="ECO:0000313" key="5">
    <source>
        <dbReference type="Proteomes" id="UP000680866"/>
    </source>
</evidence>
<organism evidence="4 5">
    <name type="scientific">Polymorphospora rubra</name>
    <dbReference type="NCBI Taxonomy" id="338584"/>
    <lineage>
        <taxon>Bacteria</taxon>
        <taxon>Bacillati</taxon>
        <taxon>Actinomycetota</taxon>
        <taxon>Actinomycetes</taxon>
        <taxon>Micromonosporales</taxon>
        <taxon>Micromonosporaceae</taxon>
        <taxon>Polymorphospora</taxon>
    </lineage>
</organism>
<evidence type="ECO:0000256" key="2">
    <source>
        <dbReference type="ARBA" id="ARBA00022679"/>
    </source>
</evidence>
<dbReference type="Gene3D" id="3.40.50.150">
    <property type="entry name" value="Vaccinia Virus protein VP39"/>
    <property type="match status" value="1"/>
</dbReference>
<dbReference type="AlphaFoldDB" id="A0A810MWI3"/>
<evidence type="ECO:0000313" key="4">
    <source>
        <dbReference type="EMBL" id="BCJ64884.1"/>
    </source>
</evidence>
<gene>
    <name evidence="4" type="ORF">Prubr_19050</name>
</gene>
<proteinExistence type="predicted"/>
<dbReference type="EMBL" id="AP023359">
    <property type="protein sequence ID" value="BCJ64884.1"/>
    <property type="molecule type" value="Genomic_DNA"/>
</dbReference>
<dbReference type="PANTHER" id="PTHR44942">
    <property type="entry name" value="METHYLTRANSF_11 DOMAIN-CONTAINING PROTEIN"/>
    <property type="match status" value="1"/>
</dbReference>
<dbReference type="CDD" id="cd02440">
    <property type="entry name" value="AdoMet_MTases"/>
    <property type="match status" value="1"/>
</dbReference>
<keyword evidence="5" id="KW-1185">Reference proteome</keyword>
<evidence type="ECO:0000256" key="1">
    <source>
        <dbReference type="ARBA" id="ARBA00022603"/>
    </source>
</evidence>